<feature type="signal peptide" evidence="1">
    <location>
        <begin position="1"/>
        <end position="21"/>
    </location>
</feature>
<organism evidence="2 3">
    <name type="scientific">Methylovulum psychrotolerans</name>
    <dbReference type="NCBI Taxonomy" id="1704499"/>
    <lineage>
        <taxon>Bacteria</taxon>
        <taxon>Pseudomonadati</taxon>
        <taxon>Pseudomonadota</taxon>
        <taxon>Gammaproteobacteria</taxon>
        <taxon>Methylococcales</taxon>
        <taxon>Methylococcaceae</taxon>
        <taxon>Methylovulum</taxon>
    </lineage>
</organism>
<protein>
    <submittedName>
        <fullName evidence="2">Cytochrome c family protein</fullName>
    </submittedName>
</protein>
<feature type="chain" id="PRO_5015552970" evidence="1">
    <location>
        <begin position="22"/>
        <end position="516"/>
    </location>
</feature>
<evidence type="ECO:0000256" key="1">
    <source>
        <dbReference type="SAM" id="SignalP"/>
    </source>
</evidence>
<evidence type="ECO:0000313" key="2">
    <source>
        <dbReference type="EMBL" id="POZ51354.1"/>
    </source>
</evidence>
<dbReference type="AlphaFoldDB" id="A0A2S5CKP7"/>
<reference evidence="2 3" key="1">
    <citation type="submission" date="2017-11" db="EMBL/GenBank/DDBJ databases">
        <title>Draft Genome Sequence of Methylobacter psychrotolerans Sph1T, an Obligate Methanotroph from Low-Temperature Environments.</title>
        <authorList>
            <person name="Oshkin I.Y."/>
            <person name="Miroshnikov K."/>
            <person name="Belova S.E."/>
            <person name="Korzhenkov A."/>
            <person name="Toshchakov S.V."/>
            <person name="Dedysh S.N."/>
        </authorList>
    </citation>
    <scope>NUCLEOTIDE SEQUENCE [LARGE SCALE GENOMIC DNA]</scope>
    <source>
        <strain evidence="2 3">Sph1</strain>
    </source>
</reference>
<proteinExistence type="predicted"/>
<evidence type="ECO:0000313" key="3">
    <source>
        <dbReference type="Proteomes" id="UP000237423"/>
    </source>
</evidence>
<dbReference type="EMBL" id="PGFZ01000006">
    <property type="protein sequence ID" value="POZ51354.1"/>
    <property type="molecule type" value="Genomic_DNA"/>
</dbReference>
<name>A0A2S5CKP7_9GAMM</name>
<accession>A0A2S5CKP7</accession>
<gene>
    <name evidence="2" type="ORF">AADEFJLK_02803</name>
</gene>
<dbReference type="RefSeq" id="WP_146054609.1">
    <property type="nucleotide sequence ID" value="NZ_PGFZ01000006.1"/>
</dbReference>
<dbReference type="Proteomes" id="UP000237423">
    <property type="component" value="Unassembled WGS sequence"/>
</dbReference>
<sequence>MNIYSVLLSAVLLGVGGPVCALQDTAKVPATAKTTTTAATSITCGTGLPPVSINFSSAVPYDLKTFSNQLTVDCFAWSEFVSLNWPTSGTGFGDPGDTAPVQWQSYMDAGLLFPSDGSTPPPWGSQPALPENCASQAKLTASSKRMRVFSMTGKTDSPFSTGQAAPQNAPNWLGAQNGSNAWYEITVSQDEYNYVVNNGLYNANTQASYVNNGQGSPVVLPKGCSTELGQTCPNGSMLGAVEMKAAWMEAPDYGSNPKWSRYKITEGLVIDPSTQQCRQTNLALVGLHILHKTTNQPTWVWATFEHIDNVPTANVQAPSGGYNFYNANCQTQALSVPAACTTQGGSGTVPVTVSCTANQSPPYYLGQGCPKPVPIQVTRTTQLDSNAQTANQTVQNGIRQNYPNSVWQYYQLVDVLWSTNPTQDPSKPYAVPHPLTSMTSGSGGLVANTTLETYVQNTTCTSCHEYAAIAPKTATCPPASSGGNSGSCSSDFSFLFGQVGPAQANVLGLKRTFKTH</sequence>
<keyword evidence="1" id="KW-0732">Signal</keyword>
<comment type="caution">
    <text evidence="2">The sequence shown here is derived from an EMBL/GenBank/DDBJ whole genome shotgun (WGS) entry which is preliminary data.</text>
</comment>